<dbReference type="eggNOG" id="ENOG502SS6B">
    <property type="taxonomic scope" value="Eukaryota"/>
</dbReference>
<dbReference type="FunFam" id="2.60.40.10:FF:000437">
    <property type="entry name" value="Beat-IIIc, isoform A"/>
    <property type="match status" value="1"/>
</dbReference>
<feature type="chain" id="PRO_5002795972" evidence="1">
    <location>
        <begin position="24"/>
        <end position="337"/>
    </location>
</feature>
<dbReference type="InterPro" id="IPR007110">
    <property type="entry name" value="Ig-like_dom"/>
</dbReference>
<gene>
    <name evidence="3" type="primary">Dere\GG19258</name>
    <name evidence="3" type="ORF">Dere_GG19258</name>
</gene>
<dbReference type="InterPro" id="IPR036179">
    <property type="entry name" value="Ig-like_dom_sf"/>
</dbReference>
<keyword evidence="1" id="KW-0732">Signal</keyword>
<dbReference type="SMART" id="SM00409">
    <property type="entry name" value="IG"/>
    <property type="match status" value="1"/>
</dbReference>
<accession>B3P1B2</accession>
<dbReference type="OrthoDB" id="7375975at2759"/>
<dbReference type="InterPro" id="IPR013783">
    <property type="entry name" value="Ig-like_fold"/>
</dbReference>
<reference evidence="3 4" key="2">
    <citation type="journal article" date="2008" name="Bioinformatics">
        <title>Assembly reconciliation.</title>
        <authorList>
            <person name="Zimin A.V."/>
            <person name="Smith D.R."/>
            <person name="Sutton G."/>
            <person name="Yorke J.A."/>
        </authorList>
    </citation>
    <scope>NUCLEOTIDE SEQUENCE [LARGE SCALE GENOMIC DNA]</scope>
    <source>
        <strain evidence="3 4">TSC#14021-0224.01</strain>
    </source>
</reference>
<proteinExistence type="predicted"/>
<organism evidence="3 4">
    <name type="scientific">Drosophila erecta</name>
    <name type="common">Fruit fly</name>
    <dbReference type="NCBI Taxonomy" id="7220"/>
    <lineage>
        <taxon>Eukaryota</taxon>
        <taxon>Metazoa</taxon>
        <taxon>Ecdysozoa</taxon>
        <taxon>Arthropoda</taxon>
        <taxon>Hexapoda</taxon>
        <taxon>Insecta</taxon>
        <taxon>Pterygota</taxon>
        <taxon>Neoptera</taxon>
        <taxon>Endopterygota</taxon>
        <taxon>Diptera</taxon>
        <taxon>Brachycera</taxon>
        <taxon>Muscomorpha</taxon>
        <taxon>Ephydroidea</taxon>
        <taxon>Drosophilidae</taxon>
        <taxon>Drosophila</taxon>
        <taxon>Sophophora</taxon>
    </lineage>
</organism>
<dbReference type="PhylomeDB" id="B3P1B2"/>
<dbReference type="Proteomes" id="UP000008711">
    <property type="component" value="Unassembled WGS sequence"/>
</dbReference>
<dbReference type="PROSITE" id="PS50835">
    <property type="entry name" value="IG_LIKE"/>
    <property type="match status" value="1"/>
</dbReference>
<reference evidence="3 4" key="1">
    <citation type="journal article" date="2007" name="Nature">
        <title>Evolution of genes and genomes on the Drosophila phylogeny.</title>
        <authorList>
            <consortium name="Drosophila 12 Genomes Consortium"/>
            <person name="Clark A.G."/>
            <person name="Eisen M.B."/>
            <person name="Smith D.R."/>
            <person name="Bergman C.M."/>
            <person name="Oliver B."/>
            <person name="Markow T.A."/>
            <person name="Kaufman T.C."/>
            <person name="Kellis M."/>
            <person name="Gelbart W."/>
            <person name="Iyer V.N."/>
            <person name="Pollard D.A."/>
            <person name="Sackton T.B."/>
            <person name="Larracuente A.M."/>
            <person name="Singh N.D."/>
            <person name="Abad J.P."/>
            <person name="Abt D.N."/>
            <person name="Adryan B."/>
            <person name="Aguade M."/>
            <person name="Akashi H."/>
            <person name="Anderson W.W."/>
            <person name="Aquadro C.F."/>
            <person name="Ardell D.H."/>
            <person name="Arguello R."/>
            <person name="Artieri C.G."/>
            <person name="Barbash D.A."/>
            <person name="Barker D."/>
            <person name="Barsanti P."/>
            <person name="Batterham P."/>
            <person name="Batzoglou S."/>
            <person name="Begun D."/>
            <person name="Bhutkar A."/>
            <person name="Blanco E."/>
            <person name="Bosak S.A."/>
            <person name="Bradley R.K."/>
            <person name="Brand A.D."/>
            <person name="Brent M.R."/>
            <person name="Brooks A.N."/>
            <person name="Brown R.H."/>
            <person name="Butlin R.K."/>
            <person name="Caggese C."/>
            <person name="Calvi B.R."/>
            <person name="Bernardo de Carvalho A."/>
            <person name="Caspi A."/>
            <person name="Castrezana S."/>
            <person name="Celniker S.E."/>
            <person name="Chang J.L."/>
            <person name="Chapple C."/>
            <person name="Chatterji S."/>
            <person name="Chinwalla A."/>
            <person name="Civetta A."/>
            <person name="Clifton S.W."/>
            <person name="Comeron J.M."/>
            <person name="Costello J.C."/>
            <person name="Coyne J.A."/>
            <person name="Daub J."/>
            <person name="David R.G."/>
            <person name="Delcher A.L."/>
            <person name="Delehaunty K."/>
            <person name="Do C.B."/>
            <person name="Ebling H."/>
            <person name="Edwards K."/>
            <person name="Eickbush T."/>
            <person name="Evans J.D."/>
            <person name="Filipski A."/>
            <person name="Findeiss S."/>
            <person name="Freyhult E."/>
            <person name="Fulton L."/>
            <person name="Fulton R."/>
            <person name="Garcia A.C."/>
            <person name="Gardiner A."/>
            <person name="Garfield D.A."/>
            <person name="Garvin B.E."/>
            <person name="Gibson G."/>
            <person name="Gilbert D."/>
            <person name="Gnerre S."/>
            <person name="Godfrey J."/>
            <person name="Good R."/>
            <person name="Gotea V."/>
            <person name="Gravely B."/>
            <person name="Greenberg A.J."/>
            <person name="Griffiths-Jones S."/>
            <person name="Gross S."/>
            <person name="Guigo R."/>
            <person name="Gustafson E.A."/>
            <person name="Haerty W."/>
            <person name="Hahn M.W."/>
            <person name="Halligan D.L."/>
            <person name="Halpern A.L."/>
            <person name="Halter G.M."/>
            <person name="Han M.V."/>
            <person name="Heger A."/>
            <person name="Hillier L."/>
            <person name="Hinrichs A.S."/>
            <person name="Holmes I."/>
            <person name="Hoskins R.A."/>
            <person name="Hubisz M.J."/>
            <person name="Hultmark D."/>
            <person name="Huntley M.A."/>
            <person name="Jaffe D.B."/>
            <person name="Jagadeeshan S."/>
            <person name="Jeck W.R."/>
            <person name="Johnson J."/>
            <person name="Jones C.D."/>
            <person name="Jordan W.C."/>
            <person name="Karpen G.H."/>
            <person name="Kataoka E."/>
            <person name="Keightley P.D."/>
            <person name="Kheradpour P."/>
            <person name="Kirkness E.F."/>
            <person name="Koerich L.B."/>
            <person name="Kristiansen K."/>
            <person name="Kudrna D."/>
            <person name="Kulathinal R.J."/>
            <person name="Kumar S."/>
            <person name="Kwok R."/>
            <person name="Lander E."/>
            <person name="Langley C.H."/>
            <person name="Lapoint R."/>
            <person name="Lazzaro B.P."/>
            <person name="Lee S.J."/>
            <person name="Levesque L."/>
            <person name="Li R."/>
            <person name="Lin C.F."/>
            <person name="Lin M.F."/>
            <person name="Lindblad-Toh K."/>
            <person name="Llopart A."/>
            <person name="Long M."/>
            <person name="Low L."/>
            <person name="Lozovsky E."/>
            <person name="Lu J."/>
            <person name="Luo M."/>
            <person name="Machado C.A."/>
            <person name="Makalowski W."/>
            <person name="Marzo M."/>
            <person name="Matsuda M."/>
            <person name="Matzkin L."/>
            <person name="McAllister B."/>
            <person name="McBride C.S."/>
            <person name="McKernan B."/>
            <person name="McKernan K."/>
            <person name="Mendez-Lago M."/>
            <person name="Minx P."/>
            <person name="Mollenhauer M.U."/>
            <person name="Montooth K."/>
            <person name="Mount S.M."/>
            <person name="Mu X."/>
            <person name="Myers E."/>
            <person name="Negre B."/>
            <person name="Newfeld S."/>
            <person name="Nielsen R."/>
            <person name="Noor M.A."/>
            <person name="O'Grady P."/>
            <person name="Pachter L."/>
            <person name="Papaceit M."/>
            <person name="Parisi M.J."/>
            <person name="Parisi M."/>
            <person name="Parts L."/>
            <person name="Pedersen J.S."/>
            <person name="Pesole G."/>
            <person name="Phillippy A.M."/>
            <person name="Ponting C.P."/>
            <person name="Pop M."/>
            <person name="Porcelli D."/>
            <person name="Powell J.R."/>
            <person name="Prohaska S."/>
            <person name="Pruitt K."/>
            <person name="Puig M."/>
            <person name="Quesneville H."/>
            <person name="Ram K.R."/>
            <person name="Rand D."/>
            <person name="Rasmussen M.D."/>
            <person name="Reed L.K."/>
            <person name="Reenan R."/>
            <person name="Reily A."/>
            <person name="Remington K.A."/>
            <person name="Rieger T.T."/>
            <person name="Ritchie M.G."/>
            <person name="Robin C."/>
            <person name="Rogers Y.H."/>
            <person name="Rohde C."/>
            <person name="Rozas J."/>
            <person name="Rubenfield M.J."/>
            <person name="Ruiz A."/>
            <person name="Russo S."/>
            <person name="Salzberg S.L."/>
            <person name="Sanchez-Gracia A."/>
            <person name="Saranga D.J."/>
            <person name="Sato H."/>
            <person name="Schaeffer S.W."/>
            <person name="Schatz M.C."/>
            <person name="Schlenke T."/>
            <person name="Schwartz R."/>
            <person name="Segarra C."/>
            <person name="Singh R.S."/>
            <person name="Sirot L."/>
            <person name="Sirota M."/>
            <person name="Sisneros N.B."/>
            <person name="Smith C.D."/>
            <person name="Smith T.F."/>
            <person name="Spieth J."/>
            <person name="Stage D.E."/>
            <person name="Stark A."/>
            <person name="Stephan W."/>
            <person name="Strausberg R.L."/>
            <person name="Strempel S."/>
            <person name="Sturgill D."/>
            <person name="Sutton G."/>
            <person name="Sutton G.G."/>
            <person name="Tao W."/>
            <person name="Teichmann S."/>
            <person name="Tobari Y.N."/>
            <person name="Tomimura Y."/>
            <person name="Tsolas J.M."/>
            <person name="Valente V.L."/>
            <person name="Venter E."/>
            <person name="Venter J.C."/>
            <person name="Vicario S."/>
            <person name="Vieira F.G."/>
            <person name="Vilella A.J."/>
            <person name="Villasante A."/>
            <person name="Walenz B."/>
            <person name="Wang J."/>
            <person name="Wasserman M."/>
            <person name="Watts T."/>
            <person name="Wilson D."/>
            <person name="Wilson R.K."/>
            <person name="Wing R.A."/>
            <person name="Wolfner M.F."/>
            <person name="Wong A."/>
            <person name="Wong G.K."/>
            <person name="Wu C.I."/>
            <person name="Wu G."/>
            <person name="Yamamoto D."/>
            <person name="Yang H.P."/>
            <person name="Yang S.P."/>
            <person name="Yorke J.A."/>
            <person name="Yoshida K."/>
            <person name="Zdobnov E."/>
            <person name="Zhang P."/>
            <person name="Zhang Y."/>
            <person name="Zimin A.V."/>
            <person name="Baldwin J."/>
            <person name="Abdouelleil A."/>
            <person name="Abdulkadir J."/>
            <person name="Abebe A."/>
            <person name="Abera B."/>
            <person name="Abreu J."/>
            <person name="Acer S.C."/>
            <person name="Aftuck L."/>
            <person name="Alexander A."/>
            <person name="An P."/>
            <person name="Anderson E."/>
            <person name="Anderson S."/>
            <person name="Arachi H."/>
            <person name="Azer M."/>
            <person name="Bachantsang P."/>
            <person name="Barry A."/>
            <person name="Bayul T."/>
            <person name="Berlin A."/>
            <person name="Bessette D."/>
            <person name="Bloom T."/>
            <person name="Blye J."/>
            <person name="Boguslavskiy L."/>
            <person name="Bonnet C."/>
            <person name="Boukhgalter B."/>
            <person name="Bourzgui I."/>
            <person name="Brown A."/>
            <person name="Cahill P."/>
            <person name="Channer S."/>
            <person name="Cheshatsang Y."/>
            <person name="Chuda L."/>
            <person name="Citroen M."/>
            <person name="Collymore A."/>
            <person name="Cooke P."/>
            <person name="Costello M."/>
            <person name="D'Aco K."/>
            <person name="Daza R."/>
            <person name="De Haan G."/>
            <person name="DeGray S."/>
            <person name="DeMaso C."/>
            <person name="Dhargay N."/>
            <person name="Dooley K."/>
            <person name="Dooley E."/>
            <person name="Doricent M."/>
            <person name="Dorje P."/>
            <person name="Dorjee K."/>
            <person name="Dupes A."/>
            <person name="Elong R."/>
            <person name="Falk J."/>
            <person name="Farina A."/>
            <person name="Faro S."/>
            <person name="Ferguson D."/>
            <person name="Fisher S."/>
            <person name="Foley C.D."/>
            <person name="Franke A."/>
            <person name="Friedrich D."/>
            <person name="Gadbois L."/>
            <person name="Gearin G."/>
            <person name="Gearin C.R."/>
            <person name="Giannoukos G."/>
            <person name="Goode T."/>
            <person name="Graham J."/>
            <person name="Grandbois E."/>
            <person name="Grewal S."/>
            <person name="Gyaltsen K."/>
            <person name="Hafez N."/>
            <person name="Hagos B."/>
            <person name="Hall J."/>
            <person name="Henson C."/>
            <person name="Hollinger A."/>
            <person name="Honan T."/>
            <person name="Huard M.D."/>
            <person name="Hughes L."/>
            <person name="Hurhula B."/>
            <person name="Husby M.E."/>
            <person name="Kamat A."/>
            <person name="Kanga B."/>
            <person name="Kashin S."/>
            <person name="Khazanovich D."/>
            <person name="Kisner P."/>
            <person name="Lance K."/>
            <person name="Lara M."/>
            <person name="Lee W."/>
            <person name="Lennon N."/>
            <person name="Letendre F."/>
            <person name="LeVine R."/>
            <person name="Lipovsky A."/>
            <person name="Liu X."/>
            <person name="Liu J."/>
            <person name="Liu S."/>
            <person name="Lokyitsang T."/>
            <person name="Lokyitsang Y."/>
            <person name="Lubonja R."/>
            <person name="Lui A."/>
            <person name="MacDonald P."/>
            <person name="Magnisalis V."/>
            <person name="Maru K."/>
            <person name="Matthews C."/>
            <person name="McCusker W."/>
            <person name="McDonough S."/>
            <person name="Mehta T."/>
            <person name="Meldrim J."/>
            <person name="Meneus L."/>
            <person name="Mihai O."/>
            <person name="Mihalev A."/>
            <person name="Mihova T."/>
            <person name="Mittelman R."/>
            <person name="Mlenga V."/>
            <person name="Montmayeur A."/>
            <person name="Mulrain L."/>
            <person name="Navidi A."/>
            <person name="Naylor J."/>
            <person name="Negash T."/>
            <person name="Nguyen T."/>
            <person name="Nguyen N."/>
            <person name="Nicol R."/>
            <person name="Norbu C."/>
            <person name="Norbu N."/>
            <person name="Novod N."/>
            <person name="O'Neill B."/>
            <person name="Osman S."/>
            <person name="Markiewicz E."/>
            <person name="Oyono O.L."/>
            <person name="Patti C."/>
            <person name="Phunkhang P."/>
            <person name="Pierre F."/>
            <person name="Priest M."/>
            <person name="Raghuraman S."/>
            <person name="Rege F."/>
            <person name="Reyes R."/>
            <person name="Rise C."/>
            <person name="Rogov P."/>
            <person name="Ross K."/>
            <person name="Ryan E."/>
            <person name="Settipalli S."/>
            <person name="Shea T."/>
            <person name="Sherpa N."/>
            <person name="Shi L."/>
            <person name="Shih D."/>
            <person name="Sparrow T."/>
            <person name="Spaulding J."/>
            <person name="Stalker J."/>
            <person name="Stange-Thomann N."/>
            <person name="Stavropoulos S."/>
            <person name="Stone C."/>
            <person name="Strader C."/>
            <person name="Tesfaye S."/>
            <person name="Thomson T."/>
            <person name="Thoulutsang Y."/>
            <person name="Thoulutsang D."/>
            <person name="Topham K."/>
            <person name="Topping I."/>
            <person name="Tsamla T."/>
            <person name="Vassiliev H."/>
            <person name="Vo A."/>
            <person name="Wangchuk T."/>
            <person name="Wangdi T."/>
            <person name="Weiand M."/>
            <person name="Wilkinson J."/>
            <person name="Wilson A."/>
            <person name="Yadav S."/>
            <person name="Young G."/>
            <person name="Yu Q."/>
            <person name="Zembek L."/>
            <person name="Zhong D."/>
            <person name="Zimmer A."/>
            <person name="Zwirko Z."/>
            <person name="Jaffe D.B."/>
            <person name="Alvarez P."/>
            <person name="Brockman W."/>
            <person name="Butler J."/>
            <person name="Chin C."/>
            <person name="Gnerre S."/>
            <person name="Grabherr M."/>
            <person name="Kleber M."/>
            <person name="Mauceli E."/>
            <person name="MacCallum I."/>
        </authorList>
    </citation>
    <scope>NUCLEOTIDE SEQUENCE [LARGE SCALE GENOMIC DNA]</scope>
    <source>
        <strain evidence="3 4">TSC#14021-0224.01</strain>
    </source>
</reference>
<evidence type="ECO:0000256" key="1">
    <source>
        <dbReference type="SAM" id="SignalP"/>
    </source>
</evidence>
<keyword evidence="4" id="KW-1185">Reference proteome</keyword>
<sequence>MDLGRWLLQLGVHMLLVVRRIQCLRVTDINVPQIVDFRDNVTLSCSYDISGHTLNSVKWYKNGKEFFRYSPLTPPTYIPFAVEGVQLIDDGNECNESSCRVELNLLGVKSSGVYRCEVSGDAPHFQLTARDANMTVEALPQNNPLISSFHPTYRFNDFVEVNCSTDFSSLFTRITWYVNGIKVSPVDLLPTFETTIVAHGYSMRRIVSQLNFYANEPRFHQLQLQKLIQQKRTISPARLGLELRCVAEIDRYSHLQREGTMFAPLFRDEIDQKNQKLINSRSGATPNSQVQHLLLVAISMTMTAVRLFTPLTFQYGARKSARYKMAATRCSFPRFRF</sequence>
<protein>
    <submittedName>
        <fullName evidence="3">GG19258</fullName>
    </submittedName>
</protein>
<dbReference type="EMBL" id="CH954181">
    <property type="protein sequence ID" value="EDV49301.1"/>
    <property type="molecule type" value="Genomic_DNA"/>
</dbReference>
<evidence type="ECO:0000313" key="4">
    <source>
        <dbReference type="Proteomes" id="UP000008711"/>
    </source>
</evidence>
<name>B3P1B2_DROER</name>
<feature type="domain" description="Ig-like" evidence="2">
    <location>
        <begin position="39"/>
        <end position="135"/>
    </location>
</feature>
<dbReference type="KEGG" id="der:6553663"/>
<dbReference type="PANTHER" id="PTHR21261:SF5">
    <property type="entry name" value="BEATEN PATH VA, ISOFORM A-RELATED"/>
    <property type="match status" value="1"/>
</dbReference>
<feature type="signal peptide" evidence="1">
    <location>
        <begin position="1"/>
        <end position="23"/>
    </location>
</feature>
<dbReference type="SUPFAM" id="SSF48726">
    <property type="entry name" value="Immunoglobulin"/>
    <property type="match status" value="1"/>
</dbReference>
<dbReference type="AlphaFoldDB" id="B3P1B2"/>
<evidence type="ECO:0000259" key="2">
    <source>
        <dbReference type="PROSITE" id="PS50835"/>
    </source>
</evidence>
<dbReference type="HOGENOM" id="CLU_046048_1_1_1"/>
<dbReference type="Gene3D" id="2.60.40.10">
    <property type="entry name" value="Immunoglobulins"/>
    <property type="match status" value="1"/>
</dbReference>
<dbReference type="InterPro" id="IPR003599">
    <property type="entry name" value="Ig_sub"/>
</dbReference>
<evidence type="ECO:0000313" key="3">
    <source>
        <dbReference type="EMBL" id="EDV49301.1"/>
    </source>
</evidence>
<dbReference type="OMA" id="RITWYIN"/>
<dbReference type="PANTHER" id="PTHR21261">
    <property type="entry name" value="BEAT PROTEIN"/>
    <property type="match status" value="1"/>
</dbReference>